<dbReference type="InterPro" id="IPR029526">
    <property type="entry name" value="PGBD"/>
</dbReference>
<dbReference type="EMBL" id="BGZK01001825">
    <property type="protein sequence ID" value="GBP86943.1"/>
    <property type="molecule type" value="Genomic_DNA"/>
</dbReference>
<dbReference type="Pfam" id="PF13843">
    <property type="entry name" value="DDE_Tnp_1_7"/>
    <property type="match status" value="1"/>
</dbReference>
<proteinExistence type="predicted"/>
<accession>A0A4C1ZIG8</accession>
<evidence type="ECO:0000313" key="4">
    <source>
        <dbReference type="Proteomes" id="UP000299102"/>
    </source>
</evidence>
<sequence>MSGPAKRFSTDNSSLSLAKKRRKINQDSSLDESDCSSEEAAYSQCDDDNHDVVTQDVDEQPAQQGATATWASTEASDEDRFAKIRPIVDHFNKTMTNIYSPGKQLSLDESMVLWRGRLLFRQYIKNKLHKYGVKLYVLAEPEGIVLNFLIYGGAGEETSGLEHTQKIVLKLLEGKLDSGHSVYMDNYYNSYELAVKLLDRQTYCTGTLAKNRKGNPVDLGTVTLKKGENKSVFLNNVHIGKWRDERYVLYISTEHDNEMLEVTNKRGKVLVKPSAIVHYNNFMSGVDHQDQMLSYYPCERKTMRWYNKLFIHTLQMSLANAFYLYNKFSGKRTMNLYDFRLAILEKLLPKKPVQLKVLQVEHKLTKIENVKLREKKEGNRTRTVKEIVRKECKGCKEKKKRVATSYECNGGFLHDLALGSRGVRLTRPVSQGARAGNAARGVIGRPLSGAALPTRAAAARVYARAAVCAYLASEIRCD</sequence>
<dbReference type="Proteomes" id="UP000299102">
    <property type="component" value="Unassembled WGS sequence"/>
</dbReference>
<organism evidence="3 4">
    <name type="scientific">Eumeta variegata</name>
    <name type="common">Bagworm moth</name>
    <name type="synonym">Eumeta japonica</name>
    <dbReference type="NCBI Taxonomy" id="151549"/>
    <lineage>
        <taxon>Eukaryota</taxon>
        <taxon>Metazoa</taxon>
        <taxon>Ecdysozoa</taxon>
        <taxon>Arthropoda</taxon>
        <taxon>Hexapoda</taxon>
        <taxon>Insecta</taxon>
        <taxon>Pterygota</taxon>
        <taxon>Neoptera</taxon>
        <taxon>Endopterygota</taxon>
        <taxon>Lepidoptera</taxon>
        <taxon>Glossata</taxon>
        <taxon>Ditrysia</taxon>
        <taxon>Tineoidea</taxon>
        <taxon>Psychidae</taxon>
        <taxon>Oiketicinae</taxon>
        <taxon>Eumeta</taxon>
    </lineage>
</organism>
<gene>
    <name evidence="3" type="primary">PGBD4</name>
    <name evidence="3" type="ORF">EVAR_60925_1</name>
</gene>
<evidence type="ECO:0000256" key="1">
    <source>
        <dbReference type="SAM" id="MobiDB-lite"/>
    </source>
</evidence>
<evidence type="ECO:0000313" key="3">
    <source>
        <dbReference type="EMBL" id="GBP86943.1"/>
    </source>
</evidence>
<reference evidence="3 4" key="1">
    <citation type="journal article" date="2019" name="Commun. Biol.">
        <title>The bagworm genome reveals a unique fibroin gene that provides high tensile strength.</title>
        <authorList>
            <person name="Kono N."/>
            <person name="Nakamura H."/>
            <person name="Ohtoshi R."/>
            <person name="Tomita M."/>
            <person name="Numata K."/>
            <person name="Arakawa K."/>
        </authorList>
    </citation>
    <scope>NUCLEOTIDE SEQUENCE [LARGE SCALE GENOMIC DNA]</scope>
</reference>
<feature type="compositionally biased region" description="Polar residues" evidence="1">
    <location>
        <begin position="61"/>
        <end position="74"/>
    </location>
</feature>
<feature type="region of interest" description="Disordered" evidence="1">
    <location>
        <begin position="1"/>
        <end position="74"/>
    </location>
</feature>
<feature type="domain" description="PiggyBac transposable element-derived protein" evidence="2">
    <location>
        <begin position="75"/>
        <end position="322"/>
    </location>
</feature>
<evidence type="ECO:0000259" key="2">
    <source>
        <dbReference type="Pfam" id="PF13843"/>
    </source>
</evidence>
<keyword evidence="4" id="KW-1185">Reference proteome</keyword>
<dbReference type="OrthoDB" id="118105at2759"/>
<name>A0A4C1ZIG8_EUMVA</name>
<dbReference type="AlphaFoldDB" id="A0A4C1ZIG8"/>
<dbReference type="PANTHER" id="PTHR46599">
    <property type="entry name" value="PIGGYBAC TRANSPOSABLE ELEMENT-DERIVED PROTEIN 4"/>
    <property type="match status" value="1"/>
</dbReference>
<comment type="caution">
    <text evidence="3">The sequence shown here is derived from an EMBL/GenBank/DDBJ whole genome shotgun (WGS) entry which is preliminary data.</text>
</comment>
<dbReference type="PANTHER" id="PTHR46599:SF3">
    <property type="entry name" value="PIGGYBAC TRANSPOSABLE ELEMENT-DERIVED PROTEIN 4"/>
    <property type="match status" value="1"/>
</dbReference>
<protein>
    <submittedName>
        <fullName evidence="3">PiggyBac transposable element-derived protein 4</fullName>
    </submittedName>
</protein>
<dbReference type="STRING" id="151549.A0A4C1ZIG8"/>